<dbReference type="Proteomes" id="UP000197032">
    <property type="component" value="Unassembled WGS sequence"/>
</dbReference>
<keyword evidence="4" id="KW-1185">Reference proteome</keyword>
<dbReference type="RefSeq" id="WP_088553265.1">
    <property type="nucleotide sequence ID" value="NZ_BDGJ01000032.1"/>
</dbReference>
<gene>
    <name evidence="3" type="ORF">KKC1_09340</name>
</gene>
<evidence type="ECO:0000259" key="1">
    <source>
        <dbReference type="Pfam" id="PF02826"/>
    </source>
</evidence>
<feature type="domain" description="Dipicolinate synthase subunit A N-terminal" evidence="2">
    <location>
        <begin position="9"/>
        <end position="124"/>
    </location>
</feature>
<evidence type="ECO:0000313" key="4">
    <source>
        <dbReference type="Proteomes" id="UP000197032"/>
    </source>
</evidence>
<dbReference type="EMBL" id="BDGJ01000032">
    <property type="protein sequence ID" value="GAW91774.1"/>
    <property type="molecule type" value="Genomic_DNA"/>
</dbReference>
<proteinExistence type="predicted"/>
<dbReference type="AlphaFoldDB" id="A0A1Z5HQI3"/>
<comment type="caution">
    <text evidence="3">The sequence shown here is derived from an EMBL/GenBank/DDBJ whole genome shotgun (WGS) entry which is preliminary data.</text>
</comment>
<dbReference type="SUPFAM" id="SSF51735">
    <property type="entry name" value="NAD(P)-binding Rossmann-fold domains"/>
    <property type="match status" value="1"/>
</dbReference>
<evidence type="ECO:0000259" key="2">
    <source>
        <dbReference type="Pfam" id="PF16924"/>
    </source>
</evidence>
<accession>A0A1Z5HQI3</accession>
<sequence>MPGDLTGIKVAVIGGDRRELFLIEELLSRGAQVKVVGLPPHEMLKGVKVVDTIKHCVSGADVIILPMPGTDEKGNVRAPYAEKPLFLTEEIVKDIPRNVPIFIGVAKPFLKFWAQKYELRLVEVAEKDEVAIWNSIPSAEGAIQIAMEQLPITIHNSRSYVLGFGRVGITLARMLHGIGAKVTVVARKEADLARCFELGYSTCDFYQLPSRIKEADVVFNTVPALVLTEEILVNVSPETLIIDLASSPGGTDFRAAEKLGIKAILAPGLPGKVAPKTAGRILAQVIPRLISQELELTARRCLA</sequence>
<dbReference type="Gene3D" id="3.40.50.720">
    <property type="entry name" value="NAD(P)-binding Rossmann-like Domain"/>
    <property type="match status" value="2"/>
</dbReference>
<reference evidence="4" key="1">
    <citation type="journal article" date="2017" name="Appl. Environ. Microbiol.">
        <title>Genomic Analysis of Calderihabitans maritimus KKC1, a Thermophilic, Hydrogenogenic, Carboxydotrophic Bacterium Isolated from Marine Sediment.</title>
        <authorList>
            <person name="Omae K."/>
            <person name="Yoneda Y."/>
            <person name="Fukuyama Y."/>
            <person name="Yoshida T."/>
            <person name="Sako Y."/>
        </authorList>
    </citation>
    <scope>NUCLEOTIDE SEQUENCE [LARGE SCALE GENOMIC DNA]</scope>
    <source>
        <strain evidence="4">KKC1</strain>
    </source>
</reference>
<dbReference type="InterPro" id="IPR031629">
    <property type="entry name" value="DpaA_N"/>
</dbReference>
<dbReference type="InterPro" id="IPR036291">
    <property type="entry name" value="NAD(P)-bd_dom_sf"/>
</dbReference>
<dbReference type="InterPro" id="IPR014215">
    <property type="entry name" value="Dipicolinic_acid_synth_A"/>
</dbReference>
<dbReference type="GO" id="GO:0051287">
    <property type="term" value="F:NAD binding"/>
    <property type="evidence" value="ECO:0007669"/>
    <property type="project" value="InterPro"/>
</dbReference>
<feature type="domain" description="D-isomer specific 2-hydroxyacid dehydrogenase NAD-binding" evidence="1">
    <location>
        <begin position="152"/>
        <end position="232"/>
    </location>
</feature>
<dbReference type="NCBIfam" id="NF006162">
    <property type="entry name" value="PRK08306.1"/>
    <property type="match status" value="1"/>
</dbReference>
<protein>
    <submittedName>
        <fullName evidence="3">Dipicolinic acid synthetase, A subunit</fullName>
    </submittedName>
</protein>
<dbReference type="InterPro" id="IPR006140">
    <property type="entry name" value="D-isomer_DH_NAD-bd"/>
</dbReference>
<dbReference type="NCBIfam" id="TIGR02853">
    <property type="entry name" value="spore_dpaA"/>
    <property type="match status" value="1"/>
</dbReference>
<dbReference type="OrthoDB" id="8840764at2"/>
<name>A0A1Z5HQI3_9FIRM</name>
<dbReference type="Pfam" id="PF16924">
    <property type="entry name" value="DpaA_N"/>
    <property type="match status" value="1"/>
</dbReference>
<organism evidence="3 4">
    <name type="scientific">Calderihabitans maritimus</name>
    <dbReference type="NCBI Taxonomy" id="1246530"/>
    <lineage>
        <taxon>Bacteria</taxon>
        <taxon>Bacillati</taxon>
        <taxon>Bacillota</taxon>
        <taxon>Clostridia</taxon>
        <taxon>Neomoorellales</taxon>
        <taxon>Calderihabitantaceae</taxon>
        <taxon>Calderihabitans</taxon>
    </lineage>
</organism>
<dbReference type="Pfam" id="PF02826">
    <property type="entry name" value="2-Hacid_dh_C"/>
    <property type="match status" value="1"/>
</dbReference>
<evidence type="ECO:0000313" key="3">
    <source>
        <dbReference type="EMBL" id="GAW91774.1"/>
    </source>
</evidence>